<dbReference type="OrthoDB" id="9804204at2"/>
<evidence type="ECO:0000259" key="1">
    <source>
        <dbReference type="Pfam" id="PF03734"/>
    </source>
</evidence>
<evidence type="ECO:0000313" key="3">
    <source>
        <dbReference type="Proteomes" id="UP000002420"/>
    </source>
</evidence>
<dbReference type="KEGG" id="glo:Glov_0735"/>
<sequence length="358" mass="38924">MISGIRQFIQQCLTQGMILPGLTVIIGCDPDYAEKVRPMKGIITHFFLIGLLMISGCAGQPSDSQSSLNGTVITGNQLLVALAESRDSSMVKIYAFERTVLGWELRTGPLAGVTGRNGFAPAGDKREGDGRAPTGLFALESAFGYAASITSSMPYQQATENDLWVDDVLSPDYNTWVKRGQTSATSFEVMKLADNRYRHGLITGYNRKPVVKGYGSGIFVHAWLEAGYTTSGCVAFDETELIKLLAWLDPLQQPQILMGTRQDLATVAGLPALPPDADLPGILEKQIRAMVAGYQERLVEYRAPDGFFGMAVALPGNALSYVVLTQWGSGHQPEVGELVVPKEQALQTVKEAARRYER</sequence>
<dbReference type="GO" id="GO:0016740">
    <property type="term" value="F:transferase activity"/>
    <property type="evidence" value="ECO:0007669"/>
    <property type="project" value="InterPro"/>
</dbReference>
<organism evidence="2 3">
    <name type="scientific">Trichlorobacter lovleyi (strain ATCC BAA-1151 / DSM 17278 / SZ)</name>
    <name type="common">Geobacter lovleyi</name>
    <dbReference type="NCBI Taxonomy" id="398767"/>
    <lineage>
        <taxon>Bacteria</taxon>
        <taxon>Pseudomonadati</taxon>
        <taxon>Thermodesulfobacteriota</taxon>
        <taxon>Desulfuromonadia</taxon>
        <taxon>Geobacterales</taxon>
        <taxon>Geobacteraceae</taxon>
        <taxon>Trichlorobacter</taxon>
    </lineage>
</organism>
<feature type="domain" description="L,D-TPase catalytic" evidence="1">
    <location>
        <begin position="113"/>
        <end position="250"/>
    </location>
</feature>
<dbReference type="EMBL" id="CP001089">
    <property type="protein sequence ID" value="ACD94461.1"/>
    <property type="molecule type" value="Genomic_DNA"/>
</dbReference>
<reference evidence="2 3" key="1">
    <citation type="submission" date="2008-05" db="EMBL/GenBank/DDBJ databases">
        <title>Complete sequence of chromosome of Geobacter lovleyi SZ.</title>
        <authorList>
            <consortium name="US DOE Joint Genome Institute"/>
            <person name="Lucas S."/>
            <person name="Copeland A."/>
            <person name="Lapidus A."/>
            <person name="Glavina del Rio T."/>
            <person name="Dalin E."/>
            <person name="Tice H."/>
            <person name="Bruce D."/>
            <person name="Goodwin L."/>
            <person name="Pitluck S."/>
            <person name="Chertkov O."/>
            <person name="Meincke L."/>
            <person name="Brettin T."/>
            <person name="Detter J.C."/>
            <person name="Han C."/>
            <person name="Tapia R."/>
            <person name="Kuske C.R."/>
            <person name="Schmutz J."/>
            <person name="Larimer F."/>
            <person name="Land M."/>
            <person name="Hauser L."/>
            <person name="Kyrpides N."/>
            <person name="Mikhailova N."/>
            <person name="Sung Y."/>
            <person name="Fletcher K.E."/>
            <person name="Ritalahti K.M."/>
            <person name="Loeffler F.E."/>
            <person name="Richardson P."/>
        </authorList>
    </citation>
    <scope>NUCLEOTIDE SEQUENCE [LARGE SCALE GENOMIC DNA]</scope>
    <source>
        <strain evidence="3">ATCC BAA-1151 / DSM 17278 / SZ</strain>
    </source>
</reference>
<dbReference type="STRING" id="398767.Glov_0735"/>
<protein>
    <recommendedName>
        <fullName evidence="1">L,D-TPase catalytic domain-containing protein</fullName>
    </recommendedName>
</protein>
<keyword evidence="3" id="KW-1185">Reference proteome</keyword>
<dbReference type="PROSITE" id="PS51257">
    <property type="entry name" value="PROKAR_LIPOPROTEIN"/>
    <property type="match status" value="1"/>
</dbReference>
<dbReference type="Pfam" id="PF03734">
    <property type="entry name" value="YkuD"/>
    <property type="match status" value="1"/>
</dbReference>
<accession>B3E4E6</accession>
<dbReference type="InterPro" id="IPR005490">
    <property type="entry name" value="LD_TPept_cat_dom"/>
</dbReference>
<dbReference type="eggNOG" id="COG3786">
    <property type="taxonomic scope" value="Bacteria"/>
</dbReference>
<dbReference type="AlphaFoldDB" id="B3E4E6"/>
<dbReference type="Proteomes" id="UP000002420">
    <property type="component" value="Chromosome"/>
</dbReference>
<dbReference type="HOGENOM" id="CLU_773298_0_0_7"/>
<dbReference type="PANTHER" id="PTHR38589:SF1">
    <property type="entry name" value="BLR0621 PROTEIN"/>
    <property type="match status" value="1"/>
</dbReference>
<gene>
    <name evidence="2" type="ordered locus">Glov_0735</name>
</gene>
<name>B3E4E6_TRIL1</name>
<evidence type="ECO:0000313" key="2">
    <source>
        <dbReference type="EMBL" id="ACD94461.1"/>
    </source>
</evidence>
<proteinExistence type="predicted"/>
<dbReference type="PANTHER" id="PTHR38589">
    <property type="entry name" value="BLR0621 PROTEIN"/>
    <property type="match status" value="1"/>
</dbReference>
<dbReference type="RefSeq" id="WP_012468817.1">
    <property type="nucleotide sequence ID" value="NC_010814.1"/>
</dbReference>